<dbReference type="InterPro" id="IPR029058">
    <property type="entry name" value="AB_hydrolase_fold"/>
</dbReference>
<dbReference type="Gene3D" id="3.40.50.1820">
    <property type="entry name" value="alpha/beta hydrolase"/>
    <property type="match status" value="1"/>
</dbReference>
<accession>A0A075HE99</accession>
<evidence type="ECO:0000256" key="3">
    <source>
        <dbReference type="ARBA" id="ARBA00022989"/>
    </source>
</evidence>
<reference evidence="5" key="1">
    <citation type="journal article" date="2014" name="Genome Biol. Evol.">
        <title>Pangenome evidence for extensive interdomain horizontal transfer affecting lineage core and shell genes in uncultured planktonic thaumarchaeota and euryarchaeota.</title>
        <authorList>
            <person name="Deschamps P."/>
            <person name="Zivanovic Y."/>
            <person name="Moreira D."/>
            <person name="Rodriguez-Valera F."/>
            <person name="Lopez-Garcia P."/>
        </authorList>
    </citation>
    <scope>NUCLEOTIDE SEQUENCE</scope>
</reference>
<proteinExistence type="predicted"/>
<name>A0A075HE99_9ARCH</name>
<evidence type="ECO:0000256" key="4">
    <source>
        <dbReference type="ARBA" id="ARBA00023136"/>
    </source>
</evidence>
<dbReference type="Pfam" id="PF05277">
    <property type="entry name" value="DUF726"/>
    <property type="match status" value="1"/>
</dbReference>
<keyword evidence="3" id="KW-1133">Transmembrane helix</keyword>
<dbReference type="AlphaFoldDB" id="A0A075HE99"/>
<evidence type="ECO:0000256" key="1">
    <source>
        <dbReference type="ARBA" id="ARBA00004141"/>
    </source>
</evidence>
<dbReference type="PANTHER" id="PTHR17920">
    <property type="entry name" value="TRANSMEMBRANE AND COILED-COIL DOMAIN-CONTAINING PROTEIN 4 TMCO4"/>
    <property type="match status" value="1"/>
</dbReference>
<evidence type="ECO:0008006" key="6">
    <source>
        <dbReference type="Google" id="ProtNLM"/>
    </source>
</evidence>
<keyword evidence="2" id="KW-0812">Transmembrane</keyword>
<dbReference type="GO" id="GO:0016020">
    <property type="term" value="C:membrane"/>
    <property type="evidence" value="ECO:0007669"/>
    <property type="project" value="UniProtKB-SubCell"/>
</dbReference>
<organism evidence="5">
    <name type="scientific">uncultured marine thaumarchaeote KM3_57_B01</name>
    <dbReference type="NCBI Taxonomy" id="1456205"/>
    <lineage>
        <taxon>Archaea</taxon>
        <taxon>Nitrososphaerota</taxon>
        <taxon>environmental samples</taxon>
    </lineage>
</organism>
<evidence type="ECO:0000256" key="2">
    <source>
        <dbReference type="ARBA" id="ARBA00022692"/>
    </source>
</evidence>
<comment type="subcellular location">
    <subcellularLocation>
        <location evidence="1">Membrane</location>
        <topology evidence="1">Multi-pass membrane protein</topology>
    </subcellularLocation>
</comment>
<dbReference type="InterPro" id="IPR007941">
    <property type="entry name" value="DUF726"/>
</dbReference>
<dbReference type="PANTHER" id="PTHR17920:SF3">
    <property type="entry name" value="TRANSMEMBRANE AND COILED-COIL DOMAIN-CONTAINING PROTEIN 4"/>
    <property type="match status" value="1"/>
</dbReference>
<sequence length="252" mass="28142">MIGKIFPKISTRGFYDLKTGKTLKNISYDIYPKTSFEKISQKSEIVIMIHGLRNNKSGALAKYVIAEKRLKTLNYKYDVVGYSYDSNTAGVQYKSTALSALKVGVTIAKKNGKNLSKFIKDLKSKNPSIKIRLMGHSLGAQVILSTVESLAKNSENNGIIESVHLFGASIPANSLSPKIHGNKFQKIVNKKIINHYSPYDDVLKAAHDEKWVDSPIGYRGALGTTCKKYHQKQVRPQNHRFASYAKTIKSFP</sequence>
<dbReference type="SUPFAM" id="SSF53474">
    <property type="entry name" value="alpha/beta-Hydrolases"/>
    <property type="match status" value="1"/>
</dbReference>
<keyword evidence="4" id="KW-0472">Membrane</keyword>
<protein>
    <recommendedName>
        <fullName evidence="6">DUF726 domain-containing protein</fullName>
    </recommendedName>
</protein>
<dbReference type="EMBL" id="KF900952">
    <property type="protein sequence ID" value="AIF12732.1"/>
    <property type="molecule type" value="Genomic_DNA"/>
</dbReference>
<evidence type="ECO:0000313" key="5">
    <source>
        <dbReference type="EMBL" id="AIF12732.1"/>
    </source>
</evidence>